<evidence type="ECO:0000313" key="1">
    <source>
        <dbReference type="EMBL" id="MFH6602153.1"/>
    </source>
</evidence>
<protein>
    <submittedName>
        <fullName evidence="1">GIY-YIG nuclease family protein</fullName>
    </submittedName>
</protein>
<keyword evidence="2" id="KW-1185">Reference proteome</keyword>
<proteinExistence type="predicted"/>
<gene>
    <name evidence="1" type="ORF">ACEZ3G_01600</name>
</gene>
<dbReference type="Proteomes" id="UP001595191">
    <property type="component" value="Unassembled WGS sequence"/>
</dbReference>
<dbReference type="EMBL" id="JBHFPV010000001">
    <property type="protein sequence ID" value="MFH6602153.1"/>
    <property type="molecule type" value="Genomic_DNA"/>
</dbReference>
<sequence>MTLPYAVYILKCANGQYYTGFSANLSQRLEAHQNGQVHFTKDKLPVELVHLSYFRKKQKALVFGPYLKSGSGIAFGNQRSVE</sequence>
<name>A0ACC7LFK7_9FLAO</name>
<organism evidence="1 2">
    <name type="scientific">Meishania litoralis</name>
    <dbReference type="NCBI Taxonomy" id="3434685"/>
    <lineage>
        <taxon>Bacteria</taxon>
        <taxon>Pseudomonadati</taxon>
        <taxon>Bacteroidota</taxon>
        <taxon>Flavobacteriia</taxon>
        <taxon>Flavobacteriales</taxon>
        <taxon>Flavobacteriaceae</taxon>
        <taxon>Meishania</taxon>
    </lineage>
</organism>
<accession>A0ACC7LFK7</accession>
<reference evidence="1" key="1">
    <citation type="submission" date="2024-09" db="EMBL/GenBank/DDBJ databases">
        <authorList>
            <person name="Liu J."/>
        </authorList>
    </citation>
    <scope>NUCLEOTIDE SEQUENCE</scope>
    <source>
        <strain evidence="1">NBU2967</strain>
    </source>
</reference>
<evidence type="ECO:0000313" key="2">
    <source>
        <dbReference type="Proteomes" id="UP001595191"/>
    </source>
</evidence>
<comment type="caution">
    <text evidence="1">The sequence shown here is derived from an EMBL/GenBank/DDBJ whole genome shotgun (WGS) entry which is preliminary data.</text>
</comment>